<feature type="compositionally biased region" description="Low complexity" evidence="15">
    <location>
        <begin position="272"/>
        <end position="281"/>
    </location>
</feature>
<feature type="binding site" evidence="12">
    <location>
        <position position="348"/>
    </location>
    <ligand>
        <name>Ca(2+)</name>
        <dbReference type="ChEBI" id="CHEBI:29108"/>
        <label>4</label>
    </ligand>
</feature>
<keyword evidence="2" id="KW-0645">Protease</keyword>
<dbReference type="GO" id="GO:0030198">
    <property type="term" value="P:extracellular matrix organization"/>
    <property type="evidence" value="ECO:0007669"/>
    <property type="project" value="TreeGrafter"/>
</dbReference>
<feature type="binding site" evidence="11">
    <location>
        <position position="125"/>
    </location>
    <ligand>
        <name>Zn(2+)</name>
        <dbReference type="ChEBI" id="CHEBI:29105"/>
        <label>2</label>
        <note>catalytic</note>
    </ligand>
</feature>
<feature type="binding site" evidence="12">
    <location>
        <position position="397"/>
    </location>
    <ligand>
        <name>Ca(2+)</name>
        <dbReference type="ChEBI" id="CHEBI:29108"/>
        <label>5</label>
    </ligand>
</feature>
<dbReference type="SUPFAM" id="SSF50923">
    <property type="entry name" value="Hemopexin-like domain"/>
    <property type="match status" value="1"/>
</dbReference>
<feature type="binding site" evidence="12">
    <location>
        <position position="76"/>
    </location>
    <ligand>
        <name>Zn(2+)</name>
        <dbReference type="ChEBI" id="CHEBI:29105"/>
        <label>1</label>
    </ligand>
</feature>
<evidence type="ECO:0000256" key="14">
    <source>
        <dbReference type="PROSITE-ProRule" id="PRU01011"/>
    </source>
</evidence>
<feature type="repeat" description="Hemopexin" evidence="14">
    <location>
        <begin position="292"/>
        <end position="340"/>
    </location>
</feature>
<feature type="active site" evidence="10">
    <location>
        <position position="116"/>
    </location>
</feature>
<feature type="binding site" evidence="12">
    <location>
        <position position="443"/>
    </location>
    <ligand>
        <name>Ca(2+)</name>
        <dbReference type="ChEBI" id="CHEBI:29108"/>
        <label>4</label>
    </ligand>
</feature>
<evidence type="ECO:0000256" key="3">
    <source>
        <dbReference type="ARBA" id="ARBA00022723"/>
    </source>
</evidence>
<evidence type="ECO:0000256" key="11">
    <source>
        <dbReference type="PIRSR" id="PIRSR001191-2"/>
    </source>
</evidence>
<dbReference type="CDD" id="cd00094">
    <property type="entry name" value="HX"/>
    <property type="match status" value="1"/>
</dbReference>
<dbReference type="InterPro" id="IPR036375">
    <property type="entry name" value="Hemopexin-like_dom_sf"/>
</dbReference>
<keyword evidence="9" id="KW-0865">Zymogen</keyword>
<gene>
    <name evidence="17" type="primary">Mmp2_1</name>
    <name evidence="17" type="ORF">Bhyg_03811</name>
</gene>
<dbReference type="Pfam" id="PF00413">
    <property type="entry name" value="Peptidase_M10"/>
    <property type="match status" value="1"/>
</dbReference>
<evidence type="ECO:0000256" key="8">
    <source>
        <dbReference type="ARBA" id="ARBA00023049"/>
    </source>
</evidence>
<feature type="repeat" description="Hemopexin" evidence="14">
    <location>
        <begin position="344"/>
        <end position="389"/>
    </location>
</feature>
<proteinExistence type="inferred from homology"/>
<feature type="binding site" evidence="11">
    <location>
        <position position="115"/>
    </location>
    <ligand>
        <name>Zn(2+)</name>
        <dbReference type="ChEBI" id="CHEBI:29105"/>
        <label>2</label>
        <note>catalytic</note>
    </ligand>
</feature>
<keyword evidence="8" id="KW-0482">Metalloprotease</keyword>
<evidence type="ECO:0000256" key="15">
    <source>
        <dbReference type="SAM" id="MobiDB-lite"/>
    </source>
</evidence>
<feature type="binding site" evidence="12">
    <location>
        <position position="91"/>
    </location>
    <ligand>
        <name>Ca(2+)</name>
        <dbReference type="ChEBI" id="CHEBI:29108"/>
        <label>3</label>
    </ligand>
</feature>
<feature type="binding site" evidence="12">
    <location>
        <position position="94"/>
    </location>
    <ligand>
        <name>Ca(2+)</name>
        <dbReference type="ChEBI" id="CHEBI:29108"/>
        <label>1</label>
    </ligand>
</feature>
<feature type="binding site" evidence="12">
    <location>
        <position position="89"/>
    </location>
    <ligand>
        <name>Zn(2+)</name>
        <dbReference type="ChEBI" id="CHEBI:29105"/>
        <label>1</label>
    </ligand>
</feature>
<evidence type="ECO:0000259" key="16">
    <source>
        <dbReference type="SMART" id="SM00235"/>
    </source>
</evidence>
<dbReference type="GO" id="GO:0006508">
    <property type="term" value="P:proteolysis"/>
    <property type="evidence" value="ECO:0007669"/>
    <property type="project" value="UniProtKB-KW"/>
</dbReference>
<comment type="cofactor">
    <cofactor evidence="12">
        <name>Zn(2+)</name>
        <dbReference type="ChEBI" id="CHEBI:29105"/>
    </cofactor>
    <text evidence="12">Binds 2 Zn(2+) ions per subunit.</text>
</comment>
<dbReference type="Gene3D" id="2.110.10.10">
    <property type="entry name" value="Hemopexin-like domain"/>
    <property type="match status" value="1"/>
</dbReference>
<dbReference type="GO" id="GO:0004222">
    <property type="term" value="F:metalloendopeptidase activity"/>
    <property type="evidence" value="ECO:0007669"/>
    <property type="project" value="InterPro"/>
</dbReference>
<dbReference type="GO" id="GO:0005615">
    <property type="term" value="C:extracellular space"/>
    <property type="evidence" value="ECO:0007669"/>
    <property type="project" value="TreeGrafter"/>
</dbReference>
<dbReference type="CDD" id="cd04278">
    <property type="entry name" value="ZnMc_MMP"/>
    <property type="match status" value="1"/>
</dbReference>
<dbReference type="PANTHER" id="PTHR10201:SF291">
    <property type="entry name" value="MATRIX METALLOPROTEINASE 1, ISOFORM C-RELATED"/>
    <property type="match status" value="1"/>
</dbReference>
<dbReference type="SMART" id="SM00235">
    <property type="entry name" value="ZnMc"/>
    <property type="match status" value="1"/>
</dbReference>
<feature type="modified residue" description="Phosphotyrosine; by PKDCC" evidence="13">
    <location>
        <position position="378"/>
    </location>
</feature>
<dbReference type="FunFam" id="2.110.10.10:FF:000018">
    <property type="entry name" value="Matrix metallopeptidase 25b"/>
    <property type="match status" value="1"/>
</dbReference>
<feature type="binding site" evidence="12">
    <location>
        <position position="68"/>
    </location>
    <ligand>
        <name>Ca(2+)</name>
        <dbReference type="ChEBI" id="CHEBI:29108"/>
        <label>3</label>
    </ligand>
</feature>
<feature type="compositionally biased region" description="Low complexity" evidence="15">
    <location>
        <begin position="174"/>
        <end position="191"/>
    </location>
</feature>
<evidence type="ECO:0000313" key="17">
    <source>
        <dbReference type="EMBL" id="KAJ6648581.1"/>
    </source>
</evidence>
<feature type="compositionally biased region" description="Low complexity" evidence="15">
    <location>
        <begin position="218"/>
        <end position="227"/>
    </location>
</feature>
<feature type="binding site" evidence="12">
    <location>
        <position position="302"/>
    </location>
    <ligand>
        <name>Ca(2+)</name>
        <dbReference type="ChEBI" id="CHEBI:29108"/>
        <label>5</label>
    </ligand>
</feature>
<keyword evidence="3 11" id="KW-0479">Metal-binding</keyword>
<dbReference type="Proteomes" id="UP001151699">
    <property type="component" value="Chromosome A"/>
</dbReference>
<comment type="caution">
    <text evidence="17">The sequence shown here is derived from an EMBL/GenBank/DDBJ whole genome shotgun (WGS) entry which is preliminary data.</text>
</comment>
<keyword evidence="18" id="KW-1185">Reference proteome</keyword>
<reference evidence="17" key="1">
    <citation type="submission" date="2022-07" db="EMBL/GenBank/DDBJ databases">
        <authorList>
            <person name="Trinca V."/>
            <person name="Uliana J.V.C."/>
            <person name="Torres T.T."/>
            <person name="Ward R.J."/>
            <person name="Monesi N."/>
        </authorList>
    </citation>
    <scope>NUCLEOTIDE SEQUENCE</scope>
    <source>
        <strain evidence="17">HSMRA1968</strain>
        <tissue evidence="17">Whole embryos</tissue>
    </source>
</reference>
<keyword evidence="7 11" id="KW-0862">Zinc</keyword>
<evidence type="ECO:0000256" key="7">
    <source>
        <dbReference type="ARBA" id="ARBA00022833"/>
    </source>
</evidence>
<comment type="cofactor">
    <cofactor evidence="12">
        <name>Ca(2+)</name>
        <dbReference type="ChEBI" id="CHEBI:29108"/>
    </cofactor>
    <text evidence="12">Can bind about 5 Ca(2+) ions per subunit.</text>
</comment>
<evidence type="ECO:0000256" key="10">
    <source>
        <dbReference type="PIRSR" id="PIRSR001191-1"/>
    </source>
</evidence>
<dbReference type="GO" id="GO:0008270">
    <property type="term" value="F:zinc ion binding"/>
    <property type="evidence" value="ECO:0007669"/>
    <property type="project" value="InterPro"/>
</dbReference>
<feature type="binding site" evidence="11">
    <location>
        <position position="119"/>
    </location>
    <ligand>
        <name>Zn(2+)</name>
        <dbReference type="ChEBI" id="CHEBI:29105"/>
        <label>2</label>
        <note>catalytic</note>
    </ligand>
</feature>
<evidence type="ECO:0000256" key="13">
    <source>
        <dbReference type="PIRSR" id="PIRSR621190-4"/>
    </source>
</evidence>
<evidence type="ECO:0000256" key="1">
    <source>
        <dbReference type="ARBA" id="ARBA00010370"/>
    </source>
</evidence>
<evidence type="ECO:0000256" key="12">
    <source>
        <dbReference type="PIRSR" id="PIRSR621190-2"/>
    </source>
</evidence>
<feature type="repeat" description="Hemopexin" evidence="14">
    <location>
        <begin position="439"/>
        <end position="486"/>
    </location>
</feature>
<feature type="binding site" evidence="12">
    <location>
        <position position="300"/>
    </location>
    <ligand>
        <name>Ca(2+)</name>
        <dbReference type="ChEBI" id="CHEBI:29108"/>
        <label>4</label>
    </ligand>
</feature>
<dbReference type="AlphaFoldDB" id="A0A9Q0NDZ4"/>
<dbReference type="InterPro" id="IPR033739">
    <property type="entry name" value="M10A_MMP"/>
</dbReference>
<keyword evidence="12" id="KW-0106">Calcium</keyword>
<dbReference type="InterPro" id="IPR000585">
    <property type="entry name" value="Hemopexin-like_dom"/>
</dbReference>
<dbReference type="OrthoDB" id="406838at2759"/>
<evidence type="ECO:0000313" key="18">
    <source>
        <dbReference type="Proteomes" id="UP001151699"/>
    </source>
</evidence>
<accession>A0A9Q0NDZ4</accession>
<dbReference type="InterPro" id="IPR006026">
    <property type="entry name" value="Peptidase_Metallo"/>
</dbReference>
<sequence length="505" mass="59689">MRHHPNKDGLVNQTMSTLDVGQVRRVLHEALDVWARSSPLTFQEVYSDQADIQVLFAKKYHGDGYDFDGPGQVLAHAFYPGQGRGGDAHFDEEENWILTNDPNVEGTNLMGVSVHEFGHSLGLGHSSVEDAIMFPWYHGYQMFDNLPKDDWLAIQQLYDSGRKQWDDNPHRKTTTTTPRTTTTTTTTTTRRPYYESDRRHYPHRHNTDPTHRSKYYPHNKPYNPKYNYGHRFYTERPDTENTKRPYKPYPRYPPRDPETTDYPRYYPDRPRTYTTTTSTQRPFRRQPHAQKPETCNTSYDAITVIRGELFIFKDRYLWRIGSQGLYAGYPHEMDRLWIGLPKNFTHIDAVYENKERQIVFFIGNMYYVFNSNVLEKGYPKPLTHLGLPSYLEKIDAALVWGHNNRTYFYSGTLYWRFDEDVKHVELDYPRDMSIWRGIGYHIDAAFQWKNGKTYFFKGKGFWKFEDTIMRVAHDRPLSSAIHWMGCERTEYDVELEPTKRSPLIS</sequence>
<feature type="binding site" evidence="12">
    <location>
        <position position="94"/>
    </location>
    <ligand>
        <name>Ca(2+)</name>
        <dbReference type="ChEBI" id="CHEBI:29108"/>
        <label>3</label>
    </ligand>
</feature>
<comment type="similarity">
    <text evidence="1">Belongs to the peptidase M10A family.</text>
</comment>
<dbReference type="InterPro" id="IPR024079">
    <property type="entry name" value="MetalloPept_cat_dom_sf"/>
</dbReference>
<evidence type="ECO:0000256" key="6">
    <source>
        <dbReference type="ARBA" id="ARBA00022801"/>
    </source>
</evidence>
<feature type="binding site" evidence="12">
    <location>
        <position position="69"/>
    </location>
    <ligand>
        <name>Ca(2+)</name>
        <dbReference type="ChEBI" id="CHEBI:29108"/>
        <label>3</label>
    </ligand>
</feature>
<evidence type="ECO:0000256" key="5">
    <source>
        <dbReference type="ARBA" id="ARBA00022737"/>
    </source>
</evidence>
<organism evidence="17 18">
    <name type="scientific">Pseudolycoriella hygida</name>
    <dbReference type="NCBI Taxonomy" id="35572"/>
    <lineage>
        <taxon>Eukaryota</taxon>
        <taxon>Metazoa</taxon>
        <taxon>Ecdysozoa</taxon>
        <taxon>Arthropoda</taxon>
        <taxon>Hexapoda</taxon>
        <taxon>Insecta</taxon>
        <taxon>Pterygota</taxon>
        <taxon>Neoptera</taxon>
        <taxon>Endopterygota</taxon>
        <taxon>Diptera</taxon>
        <taxon>Nematocera</taxon>
        <taxon>Sciaroidea</taxon>
        <taxon>Sciaridae</taxon>
        <taxon>Pseudolycoriella</taxon>
    </lineage>
</organism>
<feature type="non-terminal residue" evidence="17">
    <location>
        <position position="1"/>
    </location>
</feature>
<dbReference type="PROSITE" id="PS51642">
    <property type="entry name" value="HEMOPEXIN_2"/>
    <property type="match status" value="4"/>
</dbReference>
<name>A0A9Q0NDZ4_9DIPT</name>
<feature type="repeat" description="Hemopexin" evidence="14">
    <location>
        <begin position="391"/>
        <end position="438"/>
    </location>
</feature>
<dbReference type="SMART" id="SM00120">
    <property type="entry name" value="HX"/>
    <property type="match status" value="4"/>
</dbReference>
<evidence type="ECO:0000256" key="4">
    <source>
        <dbReference type="ARBA" id="ARBA00022729"/>
    </source>
</evidence>
<dbReference type="PIRSF" id="PIRSF001191">
    <property type="entry name" value="Peptidase_M10A_matrix"/>
    <property type="match status" value="1"/>
</dbReference>
<dbReference type="Gene3D" id="3.40.390.10">
    <property type="entry name" value="Collagenase (Catalytic Domain)"/>
    <property type="match status" value="1"/>
</dbReference>
<feature type="domain" description="Peptidase metallopeptidase" evidence="16">
    <location>
        <begin position="1"/>
        <end position="160"/>
    </location>
</feature>
<dbReference type="PANTHER" id="PTHR10201">
    <property type="entry name" value="MATRIX METALLOPROTEINASE"/>
    <property type="match status" value="1"/>
</dbReference>
<protein>
    <submittedName>
        <fullName evidence="17">Matrix metalloproteinase-2</fullName>
    </submittedName>
</protein>
<keyword evidence="5" id="KW-0677">Repeat</keyword>
<feature type="binding site" evidence="12">
    <location>
        <position position="133"/>
    </location>
    <ligand>
        <name>Zn(2+)</name>
        <dbReference type="ChEBI" id="CHEBI:29105"/>
        <label>2</label>
        <note>catalytic</note>
    </ligand>
</feature>
<dbReference type="InterPro" id="IPR021190">
    <property type="entry name" value="Pept_M10A"/>
</dbReference>
<evidence type="ECO:0000256" key="9">
    <source>
        <dbReference type="ARBA" id="ARBA00023145"/>
    </source>
</evidence>
<feature type="binding site" evidence="12">
    <location>
        <position position="87"/>
    </location>
    <ligand>
        <name>Ca(2+)</name>
        <dbReference type="ChEBI" id="CHEBI:29108"/>
        <label>2</label>
    </ligand>
</feature>
<dbReference type="GO" id="GO:0031012">
    <property type="term" value="C:extracellular matrix"/>
    <property type="evidence" value="ECO:0007669"/>
    <property type="project" value="InterPro"/>
</dbReference>
<feature type="binding site" evidence="12">
    <location>
        <position position="51"/>
    </location>
    <ligand>
        <name>Ca(2+)</name>
        <dbReference type="ChEBI" id="CHEBI:29108"/>
        <label>2</label>
    </ligand>
</feature>
<dbReference type="SUPFAM" id="SSF55486">
    <property type="entry name" value="Metalloproteases ('zincins'), catalytic domain"/>
    <property type="match status" value="1"/>
</dbReference>
<dbReference type="InterPro" id="IPR001818">
    <property type="entry name" value="Pept_M10_metallopeptidase"/>
</dbReference>
<dbReference type="EMBL" id="WJQU01000001">
    <property type="protein sequence ID" value="KAJ6648581.1"/>
    <property type="molecule type" value="Genomic_DNA"/>
</dbReference>
<feature type="compositionally biased region" description="Basic and acidic residues" evidence="15">
    <location>
        <begin position="232"/>
        <end position="243"/>
    </location>
</feature>
<feature type="binding site" evidence="12">
    <location>
        <position position="61"/>
    </location>
    <ligand>
        <name>Zn(2+)</name>
        <dbReference type="ChEBI" id="CHEBI:29105"/>
        <label>1</label>
    </ligand>
</feature>
<feature type="compositionally biased region" description="Basic and acidic residues" evidence="15">
    <location>
        <begin position="192"/>
        <end position="211"/>
    </location>
</feature>
<feature type="binding site" evidence="12">
    <location>
        <position position="85"/>
    </location>
    <ligand>
        <name>Ca(2+)</name>
        <dbReference type="ChEBI" id="CHEBI:29108"/>
        <label>2</label>
    </ligand>
</feature>
<evidence type="ECO:0000256" key="2">
    <source>
        <dbReference type="ARBA" id="ARBA00022670"/>
    </source>
</evidence>
<keyword evidence="4" id="KW-0732">Signal</keyword>
<dbReference type="InterPro" id="IPR018487">
    <property type="entry name" value="Hemopexin-like_repeat"/>
</dbReference>
<dbReference type="PRINTS" id="PR00138">
    <property type="entry name" value="MATRIXIN"/>
</dbReference>
<feature type="binding site" evidence="12">
    <location>
        <position position="63"/>
    </location>
    <ligand>
        <name>Zn(2+)</name>
        <dbReference type="ChEBI" id="CHEBI:29105"/>
        <label>1</label>
    </ligand>
</feature>
<dbReference type="GO" id="GO:0030574">
    <property type="term" value="P:collagen catabolic process"/>
    <property type="evidence" value="ECO:0007669"/>
    <property type="project" value="TreeGrafter"/>
</dbReference>
<keyword evidence="6" id="KW-0378">Hydrolase</keyword>
<feature type="region of interest" description="Disordered" evidence="15">
    <location>
        <begin position="162"/>
        <end position="294"/>
    </location>
</feature>
<dbReference type="Pfam" id="PF00045">
    <property type="entry name" value="Hemopexin"/>
    <property type="match status" value="4"/>
</dbReference>